<comment type="caution">
    <text evidence="1">The sequence shown here is derived from an EMBL/GenBank/DDBJ whole genome shotgun (WGS) entry which is preliminary data.</text>
</comment>
<gene>
    <name evidence="1" type="ORF">RchiOBHm_Chr6g0288721</name>
</gene>
<dbReference type="Proteomes" id="UP000238479">
    <property type="component" value="Chromosome 6"/>
</dbReference>
<evidence type="ECO:0000313" key="1">
    <source>
        <dbReference type="EMBL" id="PRQ25903.1"/>
    </source>
</evidence>
<evidence type="ECO:0000313" key="2">
    <source>
        <dbReference type="Proteomes" id="UP000238479"/>
    </source>
</evidence>
<proteinExistence type="predicted"/>
<accession>A0A2P6PVD7</accession>
<sequence>MNCIVGHLVLTIQNHQIFHRAVTSMASVQSEVRQCRATVLNINSVIPGIFSVEGVPVYWRIELRWKLLYRSIWLDMFVTIHGNEERRN</sequence>
<dbReference type="EMBL" id="PDCK01000044">
    <property type="protein sequence ID" value="PRQ25903.1"/>
    <property type="molecule type" value="Genomic_DNA"/>
</dbReference>
<dbReference type="Gramene" id="PRQ25903">
    <property type="protein sequence ID" value="PRQ25903"/>
    <property type="gene ID" value="RchiOBHm_Chr6g0288721"/>
</dbReference>
<protein>
    <submittedName>
        <fullName evidence="1">Uncharacterized protein</fullName>
    </submittedName>
</protein>
<dbReference type="AlphaFoldDB" id="A0A2P6PVD7"/>
<name>A0A2P6PVD7_ROSCH</name>
<organism evidence="1 2">
    <name type="scientific">Rosa chinensis</name>
    <name type="common">China rose</name>
    <dbReference type="NCBI Taxonomy" id="74649"/>
    <lineage>
        <taxon>Eukaryota</taxon>
        <taxon>Viridiplantae</taxon>
        <taxon>Streptophyta</taxon>
        <taxon>Embryophyta</taxon>
        <taxon>Tracheophyta</taxon>
        <taxon>Spermatophyta</taxon>
        <taxon>Magnoliopsida</taxon>
        <taxon>eudicotyledons</taxon>
        <taxon>Gunneridae</taxon>
        <taxon>Pentapetalae</taxon>
        <taxon>rosids</taxon>
        <taxon>fabids</taxon>
        <taxon>Rosales</taxon>
        <taxon>Rosaceae</taxon>
        <taxon>Rosoideae</taxon>
        <taxon>Rosoideae incertae sedis</taxon>
        <taxon>Rosa</taxon>
    </lineage>
</organism>
<keyword evidence="2" id="KW-1185">Reference proteome</keyword>
<reference evidence="1 2" key="1">
    <citation type="journal article" date="2018" name="Nat. Genet.">
        <title>The Rosa genome provides new insights in the design of modern roses.</title>
        <authorList>
            <person name="Bendahmane M."/>
        </authorList>
    </citation>
    <scope>NUCLEOTIDE SEQUENCE [LARGE SCALE GENOMIC DNA]</scope>
    <source>
        <strain evidence="2">cv. Old Blush</strain>
    </source>
</reference>